<feature type="compositionally biased region" description="Polar residues" evidence="10">
    <location>
        <begin position="321"/>
        <end position="338"/>
    </location>
</feature>
<feature type="compositionally biased region" description="Basic and acidic residues" evidence="10">
    <location>
        <begin position="235"/>
        <end position="245"/>
    </location>
</feature>
<evidence type="ECO:0000256" key="10">
    <source>
        <dbReference type="SAM" id="MobiDB-lite"/>
    </source>
</evidence>
<evidence type="ECO:0000256" key="6">
    <source>
        <dbReference type="ARBA" id="ARBA00023212"/>
    </source>
</evidence>
<comment type="caution">
    <text evidence="11">The sequence shown here is derived from an EMBL/GenBank/DDBJ whole genome shotgun (WGS) entry which is preliminary data.</text>
</comment>
<gene>
    <name evidence="11" type="ORF">BSL78_07907</name>
</gene>
<dbReference type="GO" id="GO:0007051">
    <property type="term" value="P:spindle organization"/>
    <property type="evidence" value="ECO:0007669"/>
    <property type="project" value="InterPro"/>
</dbReference>
<reference evidence="11 12" key="1">
    <citation type="journal article" date="2017" name="PLoS Biol.">
        <title>The sea cucumber genome provides insights into morphological evolution and visceral regeneration.</title>
        <authorList>
            <person name="Zhang X."/>
            <person name="Sun L."/>
            <person name="Yuan J."/>
            <person name="Sun Y."/>
            <person name="Gao Y."/>
            <person name="Zhang L."/>
            <person name="Li S."/>
            <person name="Dai H."/>
            <person name="Hamel J.F."/>
            <person name="Liu C."/>
            <person name="Yu Y."/>
            <person name="Liu S."/>
            <person name="Lin W."/>
            <person name="Guo K."/>
            <person name="Jin S."/>
            <person name="Xu P."/>
            <person name="Storey K.B."/>
            <person name="Huan P."/>
            <person name="Zhang T."/>
            <person name="Zhou Y."/>
            <person name="Zhang J."/>
            <person name="Lin C."/>
            <person name="Li X."/>
            <person name="Xing L."/>
            <person name="Huo D."/>
            <person name="Sun M."/>
            <person name="Wang L."/>
            <person name="Mercier A."/>
            <person name="Li F."/>
            <person name="Yang H."/>
            <person name="Xiang J."/>
        </authorList>
    </citation>
    <scope>NUCLEOTIDE SEQUENCE [LARGE SCALE GENOMIC DNA]</scope>
    <source>
        <strain evidence="11">Shaxun</strain>
        <tissue evidence="11">Muscle</tissue>
    </source>
</reference>
<feature type="region of interest" description="Disordered" evidence="10">
    <location>
        <begin position="309"/>
        <end position="467"/>
    </location>
</feature>
<evidence type="ECO:0000256" key="1">
    <source>
        <dbReference type="ARBA" id="ARBA00004120"/>
    </source>
</evidence>
<feature type="compositionally biased region" description="Acidic residues" evidence="10">
    <location>
        <begin position="873"/>
        <end position="884"/>
    </location>
</feature>
<dbReference type="Proteomes" id="UP000230750">
    <property type="component" value="Unassembled WGS sequence"/>
</dbReference>
<feature type="compositionally biased region" description="Acidic residues" evidence="10">
    <location>
        <begin position="732"/>
        <end position="744"/>
    </location>
</feature>
<dbReference type="EMBL" id="MRZV01000223">
    <property type="protein sequence ID" value="PIK55177.1"/>
    <property type="molecule type" value="Genomic_DNA"/>
</dbReference>
<keyword evidence="12" id="KW-1185">Reference proteome</keyword>
<feature type="region of interest" description="Disordered" evidence="10">
    <location>
        <begin position="625"/>
        <end position="644"/>
    </location>
</feature>
<feature type="compositionally biased region" description="Polar residues" evidence="10">
    <location>
        <begin position="629"/>
        <end position="639"/>
    </location>
</feature>
<name>A0A2G8L4I9_STIJA</name>
<evidence type="ECO:0000256" key="3">
    <source>
        <dbReference type="ARBA" id="ARBA00010767"/>
    </source>
</evidence>
<evidence type="ECO:0000256" key="4">
    <source>
        <dbReference type="ARBA" id="ARBA00013872"/>
    </source>
</evidence>
<dbReference type="InterPro" id="IPR026742">
    <property type="entry name" value="Centrosomal_kizuma"/>
</dbReference>
<dbReference type="PANTHER" id="PTHR16299">
    <property type="entry name" value="CENTROSOMAL PROTEIN KIZUNA"/>
    <property type="match status" value="1"/>
</dbReference>
<protein>
    <recommendedName>
        <fullName evidence="4">Centrosomal protein kizuna</fullName>
    </recommendedName>
    <alternativeName>
        <fullName evidence="9">Polo-like kinase 1 substrate 1</fullName>
    </alternativeName>
</protein>
<comment type="subcellular location">
    <subcellularLocation>
        <location evidence="1">Cytoplasm</location>
        <location evidence="1">Cytoskeleton</location>
        <location evidence="1">Cilium basal body</location>
    </subcellularLocation>
    <subcellularLocation>
        <location evidence="2">Cytoplasm</location>
        <location evidence="2">Cytoskeleton</location>
        <location evidence="2">Microtubule organizing center</location>
        <location evidence="2">Centrosome</location>
    </subcellularLocation>
</comment>
<feature type="region of interest" description="Disordered" evidence="10">
    <location>
        <begin position="209"/>
        <end position="287"/>
    </location>
</feature>
<evidence type="ECO:0000256" key="5">
    <source>
        <dbReference type="ARBA" id="ARBA00022490"/>
    </source>
</evidence>
<comment type="function">
    <text evidence="8">Centrosomal protein required for establishing a robust mitotic centrosome architecture that can endure the forces that converge on the centrosomes during spindle formation. Required for stabilizing the expanded pericentriolar material around the centriole.</text>
</comment>
<comment type="similarity">
    <text evidence="3">Belongs to the kizuna family.</text>
</comment>
<feature type="compositionally biased region" description="Basic and acidic residues" evidence="10">
    <location>
        <begin position="448"/>
        <end position="461"/>
    </location>
</feature>
<keyword evidence="5" id="KW-0963">Cytoplasm</keyword>
<feature type="compositionally biased region" description="Acidic residues" evidence="10">
    <location>
        <begin position="853"/>
        <end position="864"/>
    </location>
</feature>
<keyword evidence="7" id="KW-0966">Cell projection</keyword>
<evidence type="ECO:0000256" key="8">
    <source>
        <dbReference type="ARBA" id="ARBA00024919"/>
    </source>
</evidence>
<dbReference type="OrthoDB" id="8015657at2759"/>
<evidence type="ECO:0000256" key="2">
    <source>
        <dbReference type="ARBA" id="ARBA00004300"/>
    </source>
</evidence>
<feature type="compositionally biased region" description="Polar residues" evidence="10">
    <location>
        <begin position="261"/>
        <end position="276"/>
    </location>
</feature>
<accession>A0A2G8L4I9</accession>
<feature type="region of interest" description="Disordered" evidence="10">
    <location>
        <begin position="649"/>
        <end position="686"/>
    </location>
</feature>
<keyword evidence="6" id="KW-0206">Cytoskeleton</keyword>
<dbReference type="AlphaFoldDB" id="A0A2G8L4I9"/>
<sequence>MKSDENRSFSRAGKLQAYWKQLCEQEKISRARNQKLLQEFDRVETHVAALAVRTDRLRVVQEQYKQQVDQKYPNWRQNYLDKIRHKEQSTRQLDLNQDGRSKAYGEERQHIQMYPTHEQFTTRPSFTPQEQLNSLPVSPLNLPTPFNQNPSHVLEPDYNEQRLVERNNLSSKASGAFEITDPRRNGDGVPHAYQQSTAVQGSIPHSYHIGFAGQGGTSETNKKGAGVQGGFTHTNNREADFKGDIPHSYQGEMSDQGGMPPSNQGRTGKPHTSQETIPDAQQRETAVQGSMGYELPISQGTVAHRQIFGSPSHQQGRRSSEQGGDVSSRTEPFSSASGEDSQEEEQEEEEEEDESDFTTDEAIGVQRQAKLQREEEIPPSESPRQVQNETGKSKPLAGNTSPTASKHGTAPVETSLPTAAAEPEVLSGVLKEDSDEDFESDLSLPLSDRNEARPSPIHEPDTPELTTNGYLHLLQGLENIITKSDQHVDVYDDEIPSPNQKSCIIEDANSKLPMDTYDAASMSSVLLQELPLLVQASPRGYLISDQVLKSDRPILEVTIRSAITTNALPYWDRTLKHMVFLIKRGYFEPEEIAEKVAPLMVSKDSTMAENAVRVVTNLLEDAVEEPTLDDSSLTQTSLDETPAATPLVSRLESNGREGDKVPPLNLDATGEMKGSSDEEDNDSFFDQDVPLKETDAYKQMLQGMQPKSGRLEEREEAEISNPTKDAASLLAELEESSSEDEDEIEKAAMVTPPTSGRSSGGRPKRNVLSSLGGSDMFGQLEKDTEKKESGMKSLTPRDRSGDMSSPEKSDIISSASEAPGETGGYVPSAIDNSLKSSGRKSDALQRSSAFWGEDSDLDEVESEMDVPMGTGGVEDDKDDFDFYD</sequence>
<dbReference type="GO" id="GO:0005813">
    <property type="term" value="C:centrosome"/>
    <property type="evidence" value="ECO:0007669"/>
    <property type="project" value="UniProtKB-SubCell"/>
</dbReference>
<proteinExistence type="inferred from homology"/>
<feature type="region of interest" description="Disordered" evidence="10">
    <location>
        <begin position="703"/>
        <end position="884"/>
    </location>
</feature>
<feature type="compositionally biased region" description="Basic and acidic residues" evidence="10">
    <location>
        <begin position="780"/>
        <end position="810"/>
    </location>
</feature>
<evidence type="ECO:0000256" key="9">
    <source>
        <dbReference type="ARBA" id="ARBA00031153"/>
    </source>
</evidence>
<organism evidence="11 12">
    <name type="scientific">Stichopus japonicus</name>
    <name type="common">Sea cucumber</name>
    <dbReference type="NCBI Taxonomy" id="307972"/>
    <lineage>
        <taxon>Eukaryota</taxon>
        <taxon>Metazoa</taxon>
        <taxon>Echinodermata</taxon>
        <taxon>Eleutherozoa</taxon>
        <taxon>Echinozoa</taxon>
        <taxon>Holothuroidea</taxon>
        <taxon>Aspidochirotacea</taxon>
        <taxon>Aspidochirotida</taxon>
        <taxon>Stichopodidae</taxon>
        <taxon>Apostichopus</taxon>
    </lineage>
</organism>
<evidence type="ECO:0000256" key="7">
    <source>
        <dbReference type="ARBA" id="ARBA00023273"/>
    </source>
</evidence>
<feature type="compositionally biased region" description="Acidic residues" evidence="10">
    <location>
        <begin position="340"/>
        <end position="359"/>
    </location>
</feature>
<evidence type="ECO:0000313" key="11">
    <source>
        <dbReference type="EMBL" id="PIK55177.1"/>
    </source>
</evidence>
<dbReference type="PANTHER" id="PTHR16299:SF2">
    <property type="entry name" value="CENTROSOMAL PROTEIN KIZUNA"/>
    <property type="match status" value="1"/>
</dbReference>
<evidence type="ECO:0000313" key="12">
    <source>
        <dbReference type="Proteomes" id="UP000230750"/>
    </source>
</evidence>